<dbReference type="SUPFAM" id="SSF53448">
    <property type="entry name" value="Nucleotide-diphospho-sugar transferases"/>
    <property type="match status" value="1"/>
</dbReference>
<name>A0AAP4E9Y2_PAEPO</name>
<protein>
    <submittedName>
        <fullName evidence="2">Glycosyltransferase family A protein</fullName>
        <ecNumber evidence="2">2.4.-.-</ecNumber>
    </submittedName>
</protein>
<proteinExistence type="predicted"/>
<dbReference type="InterPro" id="IPR001173">
    <property type="entry name" value="Glyco_trans_2-like"/>
</dbReference>
<accession>A0AAP4E9Y2</accession>
<dbReference type="AlphaFoldDB" id="A0AAP4E9Y2"/>
<comment type="caution">
    <text evidence="2">The sequence shown here is derived from an EMBL/GenBank/DDBJ whole genome shotgun (WGS) entry which is preliminary data.</text>
</comment>
<feature type="domain" description="Glycosyltransferase 2-like" evidence="1">
    <location>
        <begin position="6"/>
        <end position="127"/>
    </location>
</feature>
<keyword evidence="2" id="KW-0808">Transferase</keyword>
<reference evidence="2" key="1">
    <citation type="submission" date="2023-04" db="EMBL/GenBank/DDBJ databases">
        <title>Uncovering the Secrets of Slow-Growing Bacteria in Tropical Savanna Soil through Cultivation and Genomic Analysis.</title>
        <authorList>
            <person name="Goncalves O.S."/>
            <person name="Santana M.F."/>
        </authorList>
    </citation>
    <scope>NUCLEOTIDE SEQUENCE</scope>
    <source>
        <strain evidence="2">ANTI</strain>
    </source>
</reference>
<dbReference type="EC" id="2.4.-.-" evidence="2"/>
<dbReference type="Gene3D" id="3.90.550.10">
    <property type="entry name" value="Spore Coat Polysaccharide Biosynthesis Protein SpsA, Chain A"/>
    <property type="match status" value="1"/>
</dbReference>
<evidence type="ECO:0000259" key="1">
    <source>
        <dbReference type="Pfam" id="PF00535"/>
    </source>
</evidence>
<dbReference type="Pfam" id="PF00535">
    <property type="entry name" value="Glycos_transf_2"/>
    <property type="match status" value="1"/>
</dbReference>
<dbReference type="CDD" id="cd00761">
    <property type="entry name" value="Glyco_tranf_GTA_type"/>
    <property type="match status" value="1"/>
</dbReference>
<dbReference type="PANTHER" id="PTHR43685">
    <property type="entry name" value="GLYCOSYLTRANSFERASE"/>
    <property type="match status" value="1"/>
</dbReference>
<gene>
    <name evidence="2" type="ORF">QDS18_14165</name>
</gene>
<organism evidence="2 3">
    <name type="scientific">Paenibacillus polymyxa</name>
    <name type="common">Bacillus polymyxa</name>
    <dbReference type="NCBI Taxonomy" id="1406"/>
    <lineage>
        <taxon>Bacteria</taxon>
        <taxon>Bacillati</taxon>
        <taxon>Bacillota</taxon>
        <taxon>Bacilli</taxon>
        <taxon>Bacillales</taxon>
        <taxon>Paenibacillaceae</taxon>
        <taxon>Paenibacillus</taxon>
    </lineage>
</organism>
<dbReference type="InterPro" id="IPR029044">
    <property type="entry name" value="Nucleotide-diphossugar_trans"/>
</dbReference>
<dbReference type="EMBL" id="JARVWT010000005">
    <property type="protein sequence ID" value="MDH2332012.1"/>
    <property type="molecule type" value="Genomic_DNA"/>
</dbReference>
<keyword evidence="2" id="KW-0328">Glycosyltransferase</keyword>
<dbReference type="RefSeq" id="WP_053326025.1">
    <property type="nucleotide sequence ID" value="NZ_CP017968.3"/>
</dbReference>
<dbReference type="PANTHER" id="PTHR43685:SF2">
    <property type="entry name" value="GLYCOSYLTRANSFERASE 2-LIKE DOMAIN-CONTAINING PROTEIN"/>
    <property type="match status" value="1"/>
</dbReference>
<sequence length="400" mass="45612">MVDTGIVMPLYKQDIGYLQAAISSVLAQSYRAFRFIIVIDGAPEMVGPALHAAMGDPRVQLVTLPQNKGVSHALNRGFDELFKDPAIKYVTWVSSDNVYNFSFIERLRQELEQGPDSLGLVFSTFRQVDACGNPLYDEQHQQALIRYQGQPHHELLNASIVGVSFMYKSKYARQIGGYRLQPVEDYDYWLRLTETCSMKFIPEILMDYRVNSTFSVSAGLHSQKEHRRWRHAFQIAKHEARARRGIPLEMTILMPVTAMAQAEPLLDNLLEQHYSNCVVRLLDLTPEQGAAAFLSMMLDPRLIVTPRQHYSVQEALVQAIGETTTRFVVCFGVKPYIAVTDLLYLTDLLRPLQDTHAFSYYTDDHSTIGSGRGVQSVPPEWNYVYYTHRLHQALEQGNFK</sequence>
<dbReference type="GO" id="GO:0016757">
    <property type="term" value="F:glycosyltransferase activity"/>
    <property type="evidence" value="ECO:0007669"/>
    <property type="project" value="UniProtKB-KW"/>
</dbReference>
<dbReference type="Proteomes" id="UP001229409">
    <property type="component" value="Unassembled WGS sequence"/>
</dbReference>
<evidence type="ECO:0000313" key="3">
    <source>
        <dbReference type="Proteomes" id="UP001229409"/>
    </source>
</evidence>
<dbReference type="InterPro" id="IPR050834">
    <property type="entry name" value="Glycosyltransf_2"/>
</dbReference>
<evidence type="ECO:0000313" key="2">
    <source>
        <dbReference type="EMBL" id="MDH2332012.1"/>
    </source>
</evidence>